<keyword evidence="5" id="KW-0378">Hydrolase</keyword>
<evidence type="ECO:0000256" key="9">
    <source>
        <dbReference type="PROSITE-ProRule" id="PRU01373"/>
    </source>
</evidence>
<keyword evidence="3" id="KW-0328">Glycosyltransferase</keyword>
<dbReference type="InterPro" id="IPR038063">
    <property type="entry name" value="Transpep_catalytic_dom"/>
</dbReference>
<dbReference type="SUPFAM" id="SSF141523">
    <property type="entry name" value="L,D-transpeptidase catalytic domain-like"/>
    <property type="match status" value="1"/>
</dbReference>
<protein>
    <submittedName>
        <fullName evidence="11">L,D-transpeptidase</fullName>
    </submittedName>
</protein>
<organism evidence="11 12">
    <name type="scientific">SAR86 cluster bacterium</name>
    <dbReference type="NCBI Taxonomy" id="2030880"/>
    <lineage>
        <taxon>Bacteria</taxon>
        <taxon>Pseudomonadati</taxon>
        <taxon>Pseudomonadota</taxon>
        <taxon>Gammaproteobacteria</taxon>
        <taxon>SAR86 cluster</taxon>
    </lineage>
</organism>
<dbReference type="InterPro" id="IPR005490">
    <property type="entry name" value="LD_TPept_cat_dom"/>
</dbReference>
<proteinExistence type="inferred from homology"/>
<keyword evidence="6 9" id="KW-0133">Cell shape</keyword>
<accession>A0A520N6U8</accession>
<dbReference type="GO" id="GO:0071555">
    <property type="term" value="P:cell wall organization"/>
    <property type="evidence" value="ECO:0007669"/>
    <property type="project" value="UniProtKB-UniRule"/>
</dbReference>
<evidence type="ECO:0000313" key="12">
    <source>
        <dbReference type="Proteomes" id="UP000315283"/>
    </source>
</evidence>
<dbReference type="UniPathway" id="UPA00219"/>
<evidence type="ECO:0000256" key="2">
    <source>
        <dbReference type="ARBA" id="ARBA00005992"/>
    </source>
</evidence>
<dbReference type="Gene3D" id="2.40.440.10">
    <property type="entry name" value="L,D-transpeptidase catalytic domain-like"/>
    <property type="match status" value="1"/>
</dbReference>
<dbReference type="GO" id="GO:0005576">
    <property type="term" value="C:extracellular region"/>
    <property type="evidence" value="ECO:0007669"/>
    <property type="project" value="TreeGrafter"/>
</dbReference>
<evidence type="ECO:0000256" key="6">
    <source>
        <dbReference type="ARBA" id="ARBA00022960"/>
    </source>
</evidence>
<name>A0A520N6U8_9GAMM</name>
<dbReference type="PANTHER" id="PTHR30582">
    <property type="entry name" value="L,D-TRANSPEPTIDASE"/>
    <property type="match status" value="1"/>
</dbReference>
<sequence>MAKIYIKIAILLAITGLHPLLIASLSPYNDLNIVVDISEQRLYLLDDQLILYSYPISSSKYGEGSTENSFKTPLGMHEIKRKIGDDAKLNSIFVARTNTNKLAEIIKINIDTEDDHVTSRILWLDGKEEGINRGKGIDSFQRYIYIHGTHEEGLIGKKASHGCIRMFNNDVVSLYEYVKEGTKVYIRA</sequence>
<keyword evidence="8 9" id="KW-0961">Cell wall biogenesis/degradation</keyword>
<evidence type="ECO:0000256" key="4">
    <source>
        <dbReference type="ARBA" id="ARBA00022679"/>
    </source>
</evidence>
<reference evidence="11 12" key="1">
    <citation type="submission" date="2019-02" db="EMBL/GenBank/DDBJ databases">
        <title>Prokaryotic population dynamics and viral predation in marine succession experiment using metagenomics: the confinement effect.</title>
        <authorList>
            <person name="Haro-Moreno J.M."/>
            <person name="Rodriguez-Valera F."/>
            <person name="Lopez-Perez M."/>
        </authorList>
    </citation>
    <scope>NUCLEOTIDE SEQUENCE [LARGE SCALE GENOMIC DNA]</scope>
    <source>
        <strain evidence="11">MED-G164</strain>
    </source>
</reference>
<evidence type="ECO:0000256" key="7">
    <source>
        <dbReference type="ARBA" id="ARBA00022984"/>
    </source>
</evidence>
<comment type="similarity">
    <text evidence="2">Belongs to the YkuD family.</text>
</comment>
<dbReference type="CDD" id="cd16913">
    <property type="entry name" value="YkuD_like"/>
    <property type="match status" value="1"/>
</dbReference>
<keyword evidence="7 9" id="KW-0573">Peptidoglycan synthesis</keyword>
<comment type="pathway">
    <text evidence="1 9">Cell wall biogenesis; peptidoglycan biosynthesis.</text>
</comment>
<dbReference type="PANTHER" id="PTHR30582:SF24">
    <property type="entry name" value="L,D-TRANSPEPTIDASE ERFK_SRFK-RELATED"/>
    <property type="match status" value="1"/>
</dbReference>
<feature type="active site" description="Proton donor/acceptor" evidence="9">
    <location>
        <position position="147"/>
    </location>
</feature>
<evidence type="ECO:0000313" key="11">
    <source>
        <dbReference type="EMBL" id="RZO29119.1"/>
    </source>
</evidence>
<dbReference type="PROSITE" id="PS52029">
    <property type="entry name" value="LD_TPASE"/>
    <property type="match status" value="1"/>
</dbReference>
<comment type="caution">
    <text evidence="11">The sequence shown here is derived from an EMBL/GenBank/DDBJ whole genome shotgun (WGS) entry which is preliminary data.</text>
</comment>
<evidence type="ECO:0000259" key="10">
    <source>
        <dbReference type="PROSITE" id="PS52029"/>
    </source>
</evidence>
<dbReference type="GO" id="GO:0071972">
    <property type="term" value="F:peptidoglycan L,D-transpeptidase activity"/>
    <property type="evidence" value="ECO:0007669"/>
    <property type="project" value="TreeGrafter"/>
</dbReference>
<dbReference type="InterPro" id="IPR050979">
    <property type="entry name" value="LD-transpeptidase"/>
</dbReference>
<feature type="domain" description="L,D-TPase catalytic" evidence="10">
    <location>
        <begin position="31"/>
        <end position="187"/>
    </location>
</feature>
<dbReference type="EMBL" id="SHBJ01000003">
    <property type="protein sequence ID" value="RZO29119.1"/>
    <property type="molecule type" value="Genomic_DNA"/>
</dbReference>
<dbReference type="Pfam" id="PF03734">
    <property type="entry name" value="YkuD"/>
    <property type="match status" value="1"/>
</dbReference>
<evidence type="ECO:0000256" key="5">
    <source>
        <dbReference type="ARBA" id="ARBA00022801"/>
    </source>
</evidence>
<dbReference type="AlphaFoldDB" id="A0A520N6U8"/>
<evidence type="ECO:0000256" key="1">
    <source>
        <dbReference type="ARBA" id="ARBA00004752"/>
    </source>
</evidence>
<feature type="active site" description="Nucleophile" evidence="9">
    <location>
        <position position="163"/>
    </location>
</feature>
<dbReference type="Proteomes" id="UP000315283">
    <property type="component" value="Unassembled WGS sequence"/>
</dbReference>
<dbReference type="GO" id="GO:0008360">
    <property type="term" value="P:regulation of cell shape"/>
    <property type="evidence" value="ECO:0007669"/>
    <property type="project" value="UniProtKB-UniRule"/>
</dbReference>
<evidence type="ECO:0000256" key="8">
    <source>
        <dbReference type="ARBA" id="ARBA00023316"/>
    </source>
</evidence>
<dbReference type="GO" id="GO:0016757">
    <property type="term" value="F:glycosyltransferase activity"/>
    <property type="evidence" value="ECO:0007669"/>
    <property type="project" value="UniProtKB-KW"/>
</dbReference>
<dbReference type="GO" id="GO:0018104">
    <property type="term" value="P:peptidoglycan-protein cross-linking"/>
    <property type="evidence" value="ECO:0007669"/>
    <property type="project" value="TreeGrafter"/>
</dbReference>
<evidence type="ECO:0000256" key="3">
    <source>
        <dbReference type="ARBA" id="ARBA00022676"/>
    </source>
</evidence>
<keyword evidence="4" id="KW-0808">Transferase</keyword>
<gene>
    <name evidence="11" type="ORF">EVA97_00790</name>
</gene>